<dbReference type="Proteomes" id="UP000248817">
    <property type="component" value="Unassembled WGS sequence"/>
</dbReference>
<proteinExistence type="predicted"/>
<dbReference type="AlphaFoldDB" id="A0A2V5JEI1"/>
<accession>A0A2V5JEI1</accession>
<reference evidence="1 2" key="1">
    <citation type="submission" date="2018-02" db="EMBL/GenBank/DDBJ databases">
        <title>The genomes of Aspergillus section Nigri reveals drivers in fungal speciation.</title>
        <authorList>
            <consortium name="DOE Joint Genome Institute"/>
            <person name="Vesth T.C."/>
            <person name="Nybo J."/>
            <person name="Theobald S."/>
            <person name="Brandl J."/>
            <person name="Frisvad J.C."/>
            <person name="Nielsen K.F."/>
            <person name="Lyhne E.K."/>
            <person name="Kogle M.E."/>
            <person name="Kuo A."/>
            <person name="Riley R."/>
            <person name="Clum A."/>
            <person name="Nolan M."/>
            <person name="Lipzen A."/>
            <person name="Salamov A."/>
            <person name="Henrissat B."/>
            <person name="Wiebenga A."/>
            <person name="De vries R.P."/>
            <person name="Grigoriev I.V."/>
            <person name="Mortensen U.H."/>
            <person name="Andersen M.R."/>
            <person name="Baker S.E."/>
        </authorList>
    </citation>
    <scope>NUCLEOTIDE SEQUENCE [LARGE SCALE GENOMIC DNA]</scope>
    <source>
        <strain evidence="1 2">CBS 114.80</strain>
    </source>
</reference>
<evidence type="ECO:0000313" key="2">
    <source>
        <dbReference type="Proteomes" id="UP000248817"/>
    </source>
</evidence>
<sequence length="183" mass="20582">MRAAIPARVSNTTWTSVLGSTPRVFVEHIRRIAEGKNPNVSFDFTEVKVIRGTFPHPPHTDLQEVRNSITLQFNGAPGGPIVAHLFNDGTIKTSAEMHAENNRRREEETRLLAQESRFPELGQTAVRKEAERKMMAKIREARMDNTVSIIQKQLLKDSAQQEYNLVLQSQAQARAAAAESRSH</sequence>
<keyword evidence="2" id="KW-1185">Reference proteome</keyword>
<organism evidence="1 2">
    <name type="scientific">Aspergillus indologenus CBS 114.80</name>
    <dbReference type="NCBI Taxonomy" id="1450541"/>
    <lineage>
        <taxon>Eukaryota</taxon>
        <taxon>Fungi</taxon>
        <taxon>Dikarya</taxon>
        <taxon>Ascomycota</taxon>
        <taxon>Pezizomycotina</taxon>
        <taxon>Eurotiomycetes</taxon>
        <taxon>Eurotiomycetidae</taxon>
        <taxon>Eurotiales</taxon>
        <taxon>Aspergillaceae</taxon>
        <taxon>Aspergillus</taxon>
        <taxon>Aspergillus subgen. Circumdati</taxon>
    </lineage>
</organism>
<gene>
    <name evidence="1" type="ORF">BP00DRAFT_433765</name>
</gene>
<evidence type="ECO:0000313" key="1">
    <source>
        <dbReference type="EMBL" id="PYI34356.1"/>
    </source>
</evidence>
<protein>
    <submittedName>
        <fullName evidence="1">Uncharacterized protein</fullName>
    </submittedName>
</protein>
<name>A0A2V5JEI1_9EURO</name>
<dbReference type="EMBL" id="KZ825476">
    <property type="protein sequence ID" value="PYI34356.1"/>
    <property type="molecule type" value="Genomic_DNA"/>
</dbReference>